<keyword evidence="1" id="KW-0732">Signal</keyword>
<proteinExistence type="predicted"/>
<feature type="signal peptide" evidence="1">
    <location>
        <begin position="1"/>
        <end position="21"/>
    </location>
</feature>
<name>A0A2G4YVI9_9PROT</name>
<dbReference type="InterPro" id="IPR027396">
    <property type="entry name" value="DsrEFH-like"/>
</dbReference>
<dbReference type="Gene3D" id="3.40.1260.10">
    <property type="entry name" value="DsrEFH-like"/>
    <property type="match status" value="1"/>
</dbReference>
<dbReference type="Pfam" id="PF02635">
    <property type="entry name" value="DsrE"/>
    <property type="match status" value="1"/>
</dbReference>
<keyword evidence="3" id="KW-1185">Reference proteome</keyword>
<protein>
    <submittedName>
        <fullName evidence="2">Uncharacterized protein</fullName>
    </submittedName>
</protein>
<dbReference type="PANTHER" id="PTHR37691:SF1">
    <property type="entry name" value="BLR3518 PROTEIN"/>
    <property type="match status" value="1"/>
</dbReference>
<dbReference type="SUPFAM" id="SSF75169">
    <property type="entry name" value="DsrEFH-like"/>
    <property type="match status" value="1"/>
</dbReference>
<dbReference type="InterPro" id="IPR003787">
    <property type="entry name" value="Sulphur_relay_DsrE/F-like"/>
</dbReference>
<dbReference type="Proteomes" id="UP000229730">
    <property type="component" value="Unassembled WGS sequence"/>
</dbReference>
<dbReference type="InParanoid" id="A0A2G4YVI9"/>
<accession>A0A2G4YVI9</accession>
<sequence length="181" mass="19126">MPKIALWGYLLGASLTSPVWAGESAFQAGPVFPTFGKIAPVVSDMAVTTETRLQVAFDVGKAGDVGKLNRTLNSAARFINMHAAAGVPVDNIKVAVVVHGGASFDLTRDSRYGQKKDGAQNANRAAIKALTEKGVEIYLCGQSAAYHDIKKIDLLPGVNLALSAMTAHALLQQKGYTLNPF</sequence>
<feature type="chain" id="PRO_5013969151" evidence="1">
    <location>
        <begin position="22"/>
        <end position="181"/>
    </location>
</feature>
<dbReference type="PANTHER" id="PTHR37691">
    <property type="entry name" value="BLR3518 PROTEIN"/>
    <property type="match status" value="1"/>
</dbReference>
<dbReference type="AlphaFoldDB" id="A0A2G4YVI9"/>
<evidence type="ECO:0000313" key="2">
    <source>
        <dbReference type="EMBL" id="PHZ86348.1"/>
    </source>
</evidence>
<organism evidence="2 3">
    <name type="scientific">Paremcibacter congregatus</name>
    <dbReference type="NCBI Taxonomy" id="2043170"/>
    <lineage>
        <taxon>Bacteria</taxon>
        <taxon>Pseudomonadati</taxon>
        <taxon>Pseudomonadota</taxon>
        <taxon>Alphaproteobacteria</taxon>
        <taxon>Emcibacterales</taxon>
        <taxon>Emcibacteraceae</taxon>
        <taxon>Paremcibacter</taxon>
    </lineage>
</organism>
<dbReference type="OrthoDB" id="7206705at2"/>
<gene>
    <name evidence="2" type="ORF">CRD36_05455</name>
</gene>
<evidence type="ECO:0000256" key="1">
    <source>
        <dbReference type="SAM" id="SignalP"/>
    </source>
</evidence>
<evidence type="ECO:0000313" key="3">
    <source>
        <dbReference type="Proteomes" id="UP000229730"/>
    </source>
</evidence>
<reference evidence="2 3" key="1">
    <citation type="submission" date="2017-10" db="EMBL/GenBank/DDBJ databases">
        <title>Frigbacter circumglobatus gen. nov. sp. nov., isolated from sediment cultured in situ.</title>
        <authorList>
            <person name="Zhao Z."/>
        </authorList>
    </citation>
    <scope>NUCLEOTIDE SEQUENCE [LARGE SCALE GENOMIC DNA]</scope>
    <source>
        <strain evidence="2 3">ZYL</strain>
    </source>
</reference>
<comment type="caution">
    <text evidence="2">The sequence shown here is derived from an EMBL/GenBank/DDBJ whole genome shotgun (WGS) entry which is preliminary data.</text>
</comment>
<dbReference type="EMBL" id="PDEM01000009">
    <property type="protein sequence ID" value="PHZ86348.1"/>
    <property type="molecule type" value="Genomic_DNA"/>
</dbReference>